<organism evidence="1 2">
    <name type="scientific">Portunus trituberculatus</name>
    <name type="common">Swimming crab</name>
    <name type="synonym">Neptunus trituberculatus</name>
    <dbReference type="NCBI Taxonomy" id="210409"/>
    <lineage>
        <taxon>Eukaryota</taxon>
        <taxon>Metazoa</taxon>
        <taxon>Ecdysozoa</taxon>
        <taxon>Arthropoda</taxon>
        <taxon>Crustacea</taxon>
        <taxon>Multicrustacea</taxon>
        <taxon>Malacostraca</taxon>
        <taxon>Eumalacostraca</taxon>
        <taxon>Eucarida</taxon>
        <taxon>Decapoda</taxon>
        <taxon>Pleocyemata</taxon>
        <taxon>Brachyura</taxon>
        <taxon>Eubrachyura</taxon>
        <taxon>Portunoidea</taxon>
        <taxon>Portunidae</taxon>
        <taxon>Portuninae</taxon>
        <taxon>Portunus</taxon>
    </lineage>
</organism>
<gene>
    <name evidence="1" type="ORF">E2C01_026693</name>
</gene>
<comment type="caution">
    <text evidence="1">The sequence shown here is derived from an EMBL/GenBank/DDBJ whole genome shotgun (WGS) entry which is preliminary data.</text>
</comment>
<dbReference type="AlphaFoldDB" id="A0A5B7EIV2"/>
<keyword evidence="2" id="KW-1185">Reference proteome</keyword>
<accession>A0A5B7EIV2</accession>
<dbReference type="EMBL" id="VSRR010002813">
    <property type="protein sequence ID" value="MPC33345.1"/>
    <property type="molecule type" value="Genomic_DNA"/>
</dbReference>
<dbReference type="Proteomes" id="UP000324222">
    <property type="component" value="Unassembled WGS sequence"/>
</dbReference>
<evidence type="ECO:0000313" key="2">
    <source>
        <dbReference type="Proteomes" id="UP000324222"/>
    </source>
</evidence>
<reference evidence="1 2" key="1">
    <citation type="submission" date="2019-05" db="EMBL/GenBank/DDBJ databases">
        <title>Another draft genome of Portunus trituberculatus and its Hox gene families provides insights of decapod evolution.</title>
        <authorList>
            <person name="Jeong J.-H."/>
            <person name="Song I."/>
            <person name="Kim S."/>
            <person name="Choi T."/>
            <person name="Kim D."/>
            <person name="Ryu S."/>
            <person name="Kim W."/>
        </authorList>
    </citation>
    <scope>NUCLEOTIDE SEQUENCE [LARGE SCALE GENOMIC DNA]</scope>
    <source>
        <tissue evidence="1">Muscle</tissue>
    </source>
</reference>
<proteinExistence type="predicted"/>
<evidence type="ECO:0000313" key="1">
    <source>
        <dbReference type="EMBL" id="MPC33345.1"/>
    </source>
</evidence>
<dbReference type="PANTHER" id="PTHR47510">
    <property type="entry name" value="REVERSE TRANSCRIPTASE DOMAIN-CONTAINING PROTEIN"/>
    <property type="match status" value="1"/>
</dbReference>
<dbReference type="PANTHER" id="PTHR47510:SF3">
    <property type="entry name" value="ENDO_EXONUCLEASE_PHOSPHATASE DOMAIN-CONTAINING PROTEIN"/>
    <property type="match status" value="1"/>
</dbReference>
<name>A0A5B7EIV2_PORTR</name>
<protein>
    <submittedName>
        <fullName evidence="1">Uncharacterized protein</fullName>
    </submittedName>
</protein>
<sequence length="116" mass="13215">MSSIKILRNDVYLNPRKAYGPEGIPLIVLKYCASVLAPCLTSTSHSCLKFAYIHLVPKKGDRPNSLNYRPIALISCLSKVFFYLSSKYIGRFSNIFHCTIFSLIASKWFPSLSLYW</sequence>